<evidence type="ECO:0000256" key="6">
    <source>
        <dbReference type="RuleBase" id="RU231113"/>
    </source>
</evidence>
<comment type="function">
    <text evidence="6">Has antibacterial activity.</text>
</comment>
<dbReference type="GO" id="GO:0005576">
    <property type="term" value="C:extracellular region"/>
    <property type="evidence" value="ECO:0007669"/>
    <property type="project" value="UniProtKB-SubCell"/>
</dbReference>
<keyword evidence="6" id="KW-0929">Antimicrobial</keyword>
<keyword evidence="4 7" id="KW-0732">Signal</keyword>
<comment type="subcellular location">
    <subcellularLocation>
        <location evidence="1 6">Secreted</location>
    </subcellularLocation>
</comment>
<dbReference type="Pfam" id="PF13841">
    <property type="entry name" value="Defensin_beta_2"/>
    <property type="match status" value="1"/>
</dbReference>
<dbReference type="STRING" id="623744.A0A553Q5D4"/>
<evidence type="ECO:0000256" key="4">
    <source>
        <dbReference type="ARBA" id="ARBA00022729"/>
    </source>
</evidence>
<feature type="signal peptide" evidence="7">
    <location>
        <begin position="1"/>
        <end position="42"/>
    </location>
</feature>
<evidence type="ECO:0000256" key="5">
    <source>
        <dbReference type="ARBA" id="ARBA00023157"/>
    </source>
</evidence>
<evidence type="ECO:0000256" key="1">
    <source>
        <dbReference type="ARBA" id="ARBA00004613"/>
    </source>
</evidence>
<dbReference type="InterPro" id="IPR025933">
    <property type="entry name" value="Beta_defensin_dom"/>
</dbReference>
<evidence type="ECO:0000259" key="8">
    <source>
        <dbReference type="Pfam" id="PF13841"/>
    </source>
</evidence>
<feature type="domain" description="Beta-defensin" evidence="8">
    <location>
        <begin position="52"/>
        <end position="81"/>
    </location>
</feature>
<protein>
    <recommendedName>
        <fullName evidence="6">Beta-defensin</fullName>
    </recommendedName>
</protein>
<name>A0A553Q5D4_9TELE</name>
<comment type="caution">
    <text evidence="9">The sequence shown here is derived from an EMBL/GenBank/DDBJ whole genome shotgun (WGS) entry which is preliminary data.</text>
</comment>
<keyword evidence="5" id="KW-1015">Disulfide bond</keyword>
<gene>
    <name evidence="9" type="ORF">DNTS_006346</name>
</gene>
<keyword evidence="6" id="KW-0211">Defensin</keyword>
<dbReference type="EMBL" id="SRMA01026311">
    <property type="protein sequence ID" value="TRY85150.1"/>
    <property type="molecule type" value="Genomic_DNA"/>
</dbReference>
<evidence type="ECO:0000313" key="10">
    <source>
        <dbReference type="Proteomes" id="UP000316079"/>
    </source>
</evidence>
<evidence type="ECO:0000256" key="2">
    <source>
        <dbReference type="ARBA" id="ARBA00007371"/>
    </source>
</evidence>
<organism evidence="9 10">
    <name type="scientific">Danionella cerebrum</name>
    <dbReference type="NCBI Taxonomy" id="2873325"/>
    <lineage>
        <taxon>Eukaryota</taxon>
        <taxon>Metazoa</taxon>
        <taxon>Chordata</taxon>
        <taxon>Craniata</taxon>
        <taxon>Vertebrata</taxon>
        <taxon>Euteleostomi</taxon>
        <taxon>Actinopterygii</taxon>
        <taxon>Neopterygii</taxon>
        <taxon>Teleostei</taxon>
        <taxon>Ostariophysi</taxon>
        <taxon>Cypriniformes</taxon>
        <taxon>Danionidae</taxon>
        <taxon>Danioninae</taxon>
        <taxon>Danionella</taxon>
    </lineage>
</organism>
<dbReference type="Proteomes" id="UP000316079">
    <property type="component" value="Unassembled WGS sequence"/>
</dbReference>
<dbReference type="OrthoDB" id="8721273at2759"/>
<evidence type="ECO:0000256" key="7">
    <source>
        <dbReference type="SAM" id="SignalP"/>
    </source>
</evidence>
<evidence type="ECO:0000256" key="3">
    <source>
        <dbReference type="ARBA" id="ARBA00022525"/>
    </source>
</evidence>
<reference evidence="9 10" key="1">
    <citation type="journal article" date="2019" name="Sci. Data">
        <title>Hybrid genome assembly and annotation of Danionella translucida.</title>
        <authorList>
            <person name="Kadobianskyi M."/>
            <person name="Schulze L."/>
            <person name="Schuelke M."/>
            <person name="Judkewitz B."/>
        </authorList>
    </citation>
    <scope>NUCLEOTIDE SEQUENCE [LARGE SCALE GENOMIC DNA]</scope>
    <source>
        <strain evidence="9 10">Bolton</strain>
    </source>
</reference>
<dbReference type="GO" id="GO:0042742">
    <property type="term" value="P:defense response to bacterium"/>
    <property type="evidence" value="ECO:0007669"/>
    <property type="project" value="UniProtKB-UniRule"/>
</dbReference>
<keyword evidence="3 6" id="KW-0964">Secreted</keyword>
<comment type="similarity">
    <text evidence="2 6">Belongs to the beta-defensin family.</text>
</comment>
<dbReference type="GO" id="GO:0045087">
    <property type="term" value="P:innate immune response"/>
    <property type="evidence" value="ECO:0007669"/>
    <property type="project" value="InterPro"/>
</dbReference>
<proteinExistence type="inferred from homology"/>
<sequence>MAHDRCSERNDRQREGERERELKMRTLELMLITLLLFTASQANEAEVLGWTCGYRGLCRRHCNAQEYMIGYHGCPRRYRCCALRY</sequence>
<accession>A0A553Q5D4</accession>
<feature type="chain" id="PRO_5021896680" description="Beta-defensin" evidence="7">
    <location>
        <begin position="43"/>
        <end position="85"/>
    </location>
</feature>
<evidence type="ECO:0000313" key="9">
    <source>
        <dbReference type="EMBL" id="TRY85150.1"/>
    </source>
</evidence>
<keyword evidence="6" id="KW-0044">Antibiotic</keyword>
<keyword evidence="10" id="KW-1185">Reference proteome</keyword>
<dbReference type="AlphaFoldDB" id="A0A553Q5D4"/>